<keyword evidence="4" id="KW-0472">Membrane</keyword>
<keyword evidence="7" id="KW-1185">Reference proteome</keyword>
<evidence type="ECO:0000256" key="3">
    <source>
        <dbReference type="SAM" id="MobiDB-lite"/>
    </source>
</evidence>
<dbReference type="Pfam" id="PF04231">
    <property type="entry name" value="Endonuclease_1"/>
    <property type="match status" value="1"/>
</dbReference>
<dbReference type="SUPFAM" id="SSF54060">
    <property type="entry name" value="His-Me finger endonucleases"/>
    <property type="match status" value="1"/>
</dbReference>
<comment type="caution">
    <text evidence="6">The sequence shown here is derived from an EMBL/GenBank/DDBJ whole genome shotgun (WGS) entry which is preliminary data.</text>
</comment>
<dbReference type="AlphaFoldDB" id="A0A9W7AB58"/>
<protein>
    <submittedName>
        <fullName evidence="6">Uncharacterized protein</fullName>
    </submittedName>
</protein>
<name>A0A9W7AB58_9STRA</name>
<proteinExistence type="predicted"/>
<dbReference type="InterPro" id="IPR044925">
    <property type="entry name" value="His-Me_finger_sf"/>
</dbReference>
<evidence type="ECO:0000313" key="7">
    <source>
        <dbReference type="Proteomes" id="UP001165122"/>
    </source>
</evidence>
<evidence type="ECO:0000256" key="1">
    <source>
        <dbReference type="ARBA" id="ARBA00022722"/>
    </source>
</evidence>
<evidence type="ECO:0000256" key="5">
    <source>
        <dbReference type="SAM" id="SignalP"/>
    </source>
</evidence>
<dbReference type="InterPro" id="IPR007346">
    <property type="entry name" value="Endonuclease-I"/>
</dbReference>
<keyword evidence="5" id="KW-0732">Signal</keyword>
<dbReference type="GO" id="GO:0004518">
    <property type="term" value="F:nuclease activity"/>
    <property type="evidence" value="ECO:0007669"/>
    <property type="project" value="UniProtKB-KW"/>
</dbReference>
<accession>A0A9W7AB58</accession>
<keyword evidence="4" id="KW-0812">Transmembrane</keyword>
<evidence type="ECO:0000256" key="2">
    <source>
        <dbReference type="ARBA" id="ARBA00022801"/>
    </source>
</evidence>
<dbReference type="Proteomes" id="UP001165122">
    <property type="component" value="Unassembled WGS sequence"/>
</dbReference>
<keyword evidence="4" id="KW-1133">Transmembrane helix</keyword>
<feature type="signal peptide" evidence="5">
    <location>
        <begin position="1"/>
        <end position="17"/>
    </location>
</feature>
<dbReference type="OrthoDB" id="423935at2759"/>
<dbReference type="PANTHER" id="PTHR33607">
    <property type="entry name" value="ENDONUCLEASE-1"/>
    <property type="match status" value="1"/>
</dbReference>
<organism evidence="6 7">
    <name type="scientific">Triparma laevis f. longispina</name>
    <dbReference type="NCBI Taxonomy" id="1714387"/>
    <lineage>
        <taxon>Eukaryota</taxon>
        <taxon>Sar</taxon>
        <taxon>Stramenopiles</taxon>
        <taxon>Ochrophyta</taxon>
        <taxon>Bolidophyceae</taxon>
        <taxon>Parmales</taxon>
        <taxon>Triparmaceae</taxon>
        <taxon>Triparma</taxon>
    </lineage>
</organism>
<dbReference type="GO" id="GO:0016787">
    <property type="term" value="F:hydrolase activity"/>
    <property type="evidence" value="ECO:0007669"/>
    <property type="project" value="UniProtKB-KW"/>
</dbReference>
<evidence type="ECO:0000313" key="6">
    <source>
        <dbReference type="EMBL" id="GMH67426.1"/>
    </source>
</evidence>
<gene>
    <name evidence="6" type="ORF">TrLO_g5908</name>
</gene>
<feature type="transmembrane region" description="Helical" evidence="4">
    <location>
        <begin position="583"/>
        <end position="600"/>
    </location>
</feature>
<keyword evidence="2" id="KW-0378">Hydrolase</keyword>
<evidence type="ECO:0000256" key="4">
    <source>
        <dbReference type="SAM" id="Phobius"/>
    </source>
</evidence>
<feature type="region of interest" description="Disordered" evidence="3">
    <location>
        <begin position="502"/>
        <end position="562"/>
    </location>
</feature>
<sequence>MLLLSIFFFFMPFVVNSSSSCTPSTYYADIQSTLDSPTTPSATELDAILRSHISSPHTVIPYTSTNTDCWDALIILDADPSDADSVILIYKQTSDLIANSGLSTGWNREHVWPKSYGVGYSGPDTSDLHSLRAADWSVNSARNNRYYDDCTDTETCTIPAHSEAANDTGKKAIADTTGIFMPPASVRGDLARSIFYMATRYDGSEPNTEDLAISNCPCDTTFKMGKLRTLLQWHEGDPPSSEEIARNELLCADYQHNRNPFIDFPDLVPLIYQNDDDSACPECPDSAPEDEDADDDFFVESPVKFDPGDVVIIGFNSDAPKSLLLLALTGIPTGANFYVTDNGYLGSSFRTGEGTLKFTATADIAAGTTLTWIDGDDSSSSSFGDWAMSDSFVLSTSGDQVYVYTLSSDMSHNFVWGLQYRAGSWDDAVDVDSSTKGALPSDLSYGNFAVALTHHDNKKWDGGGLDDRLKEVYLASVVDSSRWEGSNADVYTFVSEAGAFTVDPPVTSSPTRSPTRSPTSAPTNSPTKSPTKAPSSEPAVSPTAMPTIASTNSSTNTTNSTLMSENEIDSDIDALILSSTSRLLVSPILLVLFITAISFYI</sequence>
<dbReference type="PANTHER" id="PTHR33607:SF2">
    <property type="entry name" value="ENDONUCLEASE-1"/>
    <property type="match status" value="1"/>
</dbReference>
<dbReference type="EMBL" id="BRXW01000573">
    <property type="protein sequence ID" value="GMH67426.1"/>
    <property type="molecule type" value="Genomic_DNA"/>
</dbReference>
<feature type="chain" id="PRO_5040999699" evidence="5">
    <location>
        <begin position="18"/>
        <end position="601"/>
    </location>
</feature>
<reference evidence="7" key="1">
    <citation type="journal article" date="2023" name="Commun. Biol.">
        <title>Genome analysis of Parmales, the sister group of diatoms, reveals the evolutionary specialization of diatoms from phago-mixotrophs to photoautotrophs.</title>
        <authorList>
            <person name="Ban H."/>
            <person name="Sato S."/>
            <person name="Yoshikawa S."/>
            <person name="Yamada K."/>
            <person name="Nakamura Y."/>
            <person name="Ichinomiya M."/>
            <person name="Sato N."/>
            <person name="Blanc-Mathieu R."/>
            <person name="Endo H."/>
            <person name="Kuwata A."/>
            <person name="Ogata H."/>
        </authorList>
    </citation>
    <scope>NUCLEOTIDE SEQUENCE [LARGE SCALE GENOMIC DNA]</scope>
    <source>
        <strain evidence="7">NIES 3700</strain>
    </source>
</reference>
<feature type="compositionally biased region" description="Low complexity" evidence="3">
    <location>
        <begin position="504"/>
        <end position="536"/>
    </location>
</feature>
<feature type="compositionally biased region" description="Low complexity" evidence="3">
    <location>
        <begin position="550"/>
        <end position="561"/>
    </location>
</feature>
<keyword evidence="1" id="KW-0540">Nuclease</keyword>